<dbReference type="Proteomes" id="UP001320420">
    <property type="component" value="Unassembled WGS sequence"/>
</dbReference>
<name>A0AAN9VAW7_9PEZI</name>
<sequence>MELGTKRLLEWKQTDKNSTFLKAVTRDSQGILGQIIGLAIWTHMKEVPPAEPAKVEEIEEIWPDQDDREFMARLWGDYIVPRTQAVESSGEKGVYGE</sequence>
<dbReference type="EMBL" id="JAKJXP020000005">
    <property type="protein sequence ID" value="KAK7756773.1"/>
    <property type="molecule type" value="Genomic_DNA"/>
</dbReference>
<comment type="caution">
    <text evidence="1">The sequence shown here is derived from an EMBL/GenBank/DDBJ whole genome shotgun (WGS) entry which is preliminary data.</text>
</comment>
<organism evidence="1 2">
    <name type="scientific">Diatrype stigma</name>
    <dbReference type="NCBI Taxonomy" id="117547"/>
    <lineage>
        <taxon>Eukaryota</taxon>
        <taxon>Fungi</taxon>
        <taxon>Dikarya</taxon>
        <taxon>Ascomycota</taxon>
        <taxon>Pezizomycotina</taxon>
        <taxon>Sordariomycetes</taxon>
        <taxon>Xylariomycetidae</taxon>
        <taxon>Xylariales</taxon>
        <taxon>Diatrypaceae</taxon>
        <taxon>Diatrype</taxon>
    </lineage>
</organism>
<evidence type="ECO:0000313" key="1">
    <source>
        <dbReference type="EMBL" id="KAK7756773.1"/>
    </source>
</evidence>
<evidence type="ECO:0000313" key="2">
    <source>
        <dbReference type="Proteomes" id="UP001320420"/>
    </source>
</evidence>
<gene>
    <name evidence="1" type="ORF">SLS62_001216</name>
</gene>
<dbReference type="AlphaFoldDB" id="A0AAN9VAW7"/>
<keyword evidence="2" id="KW-1185">Reference proteome</keyword>
<protein>
    <submittedName>
        <fullName evidence="1">Uncharacterized protein</fullName>
    </submittedName>
</protein>
<reference evidence="1 2" key="1">
    <citation type="submission" date="2024-02" db="EMBL/GenBank/DDBJ databases">
        <title>De novo assembly and annotation of 12 fungi associated with fruit tree decline syndrome in Ontario, Canada.</title>
        <authorList>
            <person name="Sulman M."/>
            <person name="Ellouze W."/>
            <person name="Ilyukhin E."/>
        </authorList>
    </citation>
    <scope>NUCLEOTIDE SEQUENCE [LARGE SCALE GENOMIC DNA]</scope>
    <source>
        <strain evidence="1 2">M11/M66-122</strain>
    </source>
</reference>
<proteinExistence type="predicted"/>
<accession>A0AAN9VAW7</accession>